<comment type="subcellular location">
    <subcellularLocation>
        <location evidence="1 11">Nucleus</location>
    </subcellularLocation>
</comment>
<keyword evidence="4 11" id="KW-0489">Methyltransferase</keyword>
<feature type="compositionally biased region" description="Polar residues" evidence="12">
    <location>
        <begin position="117"/>
        <end position="132"/>
    </location>
</feature>
<accession>A0A080Z5P5</accession>
<evidence type="ECO:0000256" key="11">
    <source>
        <dbReference type="RuleBase" id="RU271113"/>
    </source>
</evidence>
<dbReference type="AlphaFoldDB" id="A0A080Z5P5"/>
<dbReference type="Pfam" id="PF08123">
    <property type="entry name" value="DOT1"/>
    <property type="match status" value="1"/>
</dbReference>
<proteinExistence type="inferred from homology"/>
<dbReference type="Gene3D" id="3.40.50.150">
    <property type="entry name" value="Vaccinia Virus protein VP39"/>
    <property type="match status" value="1"/>
</dbReference>
<evidence type="ECO:0000256" key="4">
    <source>
        <dbReference type="ARBA" id="ARBA00022603"/>
    </source>
</evidence>
<name>A0A080Z5P5_PHYNI</name>
<dbReference type="Proteomes" id="UP000028582">
    <property type="component" value="Unassembled WGS sequence"/>
</dbReference>
<dbReference type="OrthoDB" id="113908at2759"/>
<dbReference type="GO" id="GO:0006281">
    <property type="term" value="P:DNA repair"/>
    <property type="evidence" value="ECO:0007669"/>
    <property type="project" value="TreeGrafter"/>
</dbReference>
<feature type="region of interest" description="Disordered" evidence="12">
    <location>
        <begin position="272"/>
        <end position="302"/>
    </location>
</feature>
<evidence type="ECO:0000256" key="2">
    <source>
        <dbReference type="ARBA" id="ARBA00012190"/>
    </source>
</evidence>
<evidence type="ECO:0000256" key="9">
    <source>
        <dbReference type="ARBA" id="ARBA00029821"/>
    </source>
</evidence>
<dbReference type="InterPro" id="IPR030445">
    <property type="entry name" value="H3-K79_meTrfase"/>
</dbReference>
<evidence type="ECO:0000313" key="14">
    <source>
        <dbReference type="EMBL" id="ETO61956.1"/>
    </source>
</evidence>
<feature type="domain" description="DOT1" evidence="13">
    <location>
        <begin position="201"/>
        <end position="522"/>
    </location>
</feature>
<dbReference type="SUPFAM" id="SSF53335">
    <property type="entry name" value="S-adenosyl-L-methionine-dependent methyltransferases"/>
    <property type="match status" value="1"/>
</dbReference>
<reference evidence="14 15" key="1">
    <citation type="submission" date="2013-11" db="EMBL/GenBank/DDBJ databases">
        <title>The Genome Sequence of Phytophthora parasitica P1976.</title>
        <authorList>
            <consortium name="The Broad Institute Genomics Platform"/>
            <person name="Russ C."/>
            <person name="Tyler B."/>
            <person name="Panabieres F."/>
            <person name="Shan W."/>
            <person name="Tripathy S."/>
            <person name="Grunwald N."/>
            <person name="Machado M."/>
            <person name="Johnson C.S."/>
            <person name="Walker B."/>
            <person name="Young S."/>
            <person name="Zeng Q."/>
            <person name="Gargeya S."/>
            <person name="Fitzgerald M."/>
            <person name="Haas B."/>
            <person name="Abouelleil A."/>
            <person name="Allen A.W."/>
            <person name="Alvarado L."/>
            <person name="Arachchi H.M."/>
            <person name="Berlin A.M."/>
            <person name="Chapman S.B."/>
            <person name="Gainer-Dewar J."/>
            <person name="Goldberg J."/>
            <person name="Griggs A."/>
            <person name="Gujja S."/>
            <person name="Hansen M."/>
            <person name="Howarth C."/>
            <person name="Imamovic A."/>
            <person name="Ireland A."/>
            <person name="Larimer J."/>
            <person name="McCowan C."/>
            <person name="Murphy C."/>
            <person name="Pearson M."/>
            <person name="Poon T.W."/>
            <person name="Priest M."/>
            <person name="Roberts A."/>
            <person name="Saif S."/>
            <person name="Shea T."/>
            <person name="Sisk P."/>
            <person name="Sykes S."/>
            <person name="Wortman J."/>
            <person name="Nusbaum C."/>
            <person name="Birren B."/>
        </authorList>
    </citation>
    <scope>NUCLEOTIDE SEQUENCE [LARGE SCALE GENOMIC DNA]</scope>
    <source>
        <strain evidence="14 15">P1976</strain>
    </source>
</reference>
<dbReference type="CDD" id="cd02440">
    <property type="entry name" value="AdoMet_MTases"/>
    <property type="match status" value="1"/>
</dbReference>
<evidence type="ECO:0000256" key="8">
    <source>
        <dbReference type="ARBA" id="ARBA00023242"/>
    </source>
</evidence>
<dbReference type="PANTHER" id="PTHR21451">
    <property type="entry name" value="HISTONE H3 METHYLTRANSFERASE"/>
    <property type="match status" value="1"/>
</dbReference>
<evidence type="ECO:0000313" key="15">
    <source>
        <dbReference type="Proteomes" id="UP000028582"/>
    </source>
</evidence>
<feature type="compositionally biased region" description="Low complexity" evidence="12">
    <location>
        <begin position="142"/>
        <end position="156"/>
    </location>
</feature>
<feature type="compositionally biased region" description="Low complexity" evidence="12">
    <location>
        <begin position="279"/>
        <end position="290"/>
    </location>
</feature>
<comment type="catalytic activity">
    <reaction evidence="10 11">
        <text>L-lysyl(79)-[histone H3] + 3 S-adenosyl-L-methionine = N(6),N(6),N(6)-trimethyl-L-lysyl(79)-[histone H3] + 3 S-adenosyl-L-homocysteine + 3 H(+)</text>
        <dbReference type="Rhea" id="RHEA:60328"/>
        <dbReference type="Rhea" id="RHEA-COMP:15549"/>
        <dbReference type="Rhea" id="RHEA-COMP:15552"/>
        <dbReference type="ChEBI" id="CHEBI:15378"/>
        <dbReference type="ChEBI" id="CHEBI:29969"/>
        <dbReference type="ChEBI" id="CHEBI:57856"/>
        <dbReference type="ChEBI" id="CHEBI:59789"/>
        <dbReference type="ChEBI" id="CHEBI:61961"/>
        <dbReference type="EC" id="2.1.1.360"/>
    </reaction>
</comment>
<keyword evidence="8 11" id="KW-0539">Nucleus</keyword>
<evidence type="ECO:0000259" key="13">
    <source>
        <dbReference type="PROSITE" id="PS51569"/>
    </source>
</evidence>
<keyword evidence="7 11" id="KW-0156">Chromatin regulator</keyword>
<dbReference type="GO" id="GO:0032259">
    <property type="term" value="P:methylation"/>
    <property type="evidence" value="ECO:0007669"/>
    <property type="project" value="UniProtKB-KW"/>
</dbReference>
<keyword evidence="5 11" id="KW-0808">Transferase</keyword>
<dbReference type="InterPro" id="IPR029063">
    <property type="entry name" value="SAM-dependent_MTases_sf"/>
</dbReference>
<organism evidence="14 15">
    <name type="scientific">Phytophthora nicotianae P1976</name>
    <dbReference type="NCBI Taxonomy" id="1317066"/>
    <lineage>
        <taxon>Eukaryota</taxon>
        <taxon>Sar</taxon>
        <taxon>Stramenopiles</taxon>
        <taxon>Oomycota</taxon>
        <taxon>Peronosporomycetes</taxon>
        <taxon>Peronosporales</taxon>
        <taxon>Peronosporaceae</taxon>
        <taxon>Phytophthora</taxon>
    </lineage>
</organism>
<gene>
    <name evidence="14" type="ORF">F444_20120</name>
</gene>
<dbReference type="PANTHER" id="PTHR21451:SF0">
    <property type="entry name" value="HISTONE-LYSINE N-METHYLTRANSFERASE, H3 LYSINE-79 SPECIFIC"/>
    <property type="match status" value="1"/>
</dbReference>
<dbReference type="GO" id="GO:0140956">
    <property type="term" value="F:histone H3K79 trimethyltransferase activity"/>
    <property type="evidence" value="ECO:0007669"/>
    <property type="project" value="UniProtKB-EC"/>
</dbReference>
<evidence type="ECO:0000256" key="12">
    <source>
        <dbReference type="SAM" id="MobiDB-lite"/>
    </source>
</evidence>
<keyword evidence="6 11" id="KW-0949">S-adenosyl-L-methionine</keyword>
<dbReference type="EC" id="2.1.1.360" evidence="2 11"/>
<dbReference type="InterPro" id="IPR025789">
    <property type="entry name" value="DOT1_dom"/>
</dbReference>
<dbReference type="GO" id="GO:0005634">
    <property type="term" value="C:nucleus"/>
    <property type="evidence" value="ECO:0007669"/>
    <property type="project" value="UniProtKB-SubCell"/>
</dbReference>
<protein>
    <recommendedName>
        <fullName evidence="3 11">Histone-lysine N-methyltransferase, H3 lysine-79 specific</fullName>
        <ecNumber evidence="2 11">2.1.1.360</ecNumber>
    </recommendedName>
    <alternativeName>
        <fullName evidence="9 11">Histone H3-K79 methyltransferase</fullName>
    </alternativeName>
</protein>
<evidence type="ECO:0000256" key="1">
    <source>
        <dbReference type="ARBA" id="ARBA00004123"/>
    </source>
</evidence>
<dbReference type="EMBL" id="ANJA01003694">
    <property type="protein sequence ID" value="ETO61956.1"/>
    <property type="molecule type" value="Genomic_DNA"/>
</dbReference>
<feature type="region of interest" description="Disordered" evidence="12">
    <location>
        <begin position="90"/>
        <end position="164"/>
    </location>
</feature>
<dbReference type="GO" id="GO:0000077">
    <property type="term" value="P:DNA damage checkpoint signaling"/>
    <property type="evidence" value="ECO:0007669"/>
    <property type="project" value="TreeGrafter"/>
</dbReference>
<comment type="miscellaneous">
    <text evidence="11">In contrast to other lysine histone methyltransferases, it does not contain a SET domain, suggesting the existence of another mechanism for methylation of lysine residues of histones.</text>
</comment>
<evidence type="ECO:0000256" key="5">
    <source>
        <dbReference type="ARBA" id="ARBA00022679"/>
    </source>
</evidence>
<sequence>MTTRFTFEDDKELVQLDSAYAATGARISWEDVAQRMQRTGHNVRALQERLRTLKKTWGKDIQRFPPSFFTPVHRPRGRPPRVTRQLRVGAATTQHRQLGAGSSAQQQSSTGDGLVRSQRSGTSTAVPLSPQRQDADPRRHPTPQQQLMPTTTRQTPLSPAIHAPSTSQATPAFVAPSAVQASPVNQVLPIARGPPVIHAPPAIQVPSSTVTAATQGLSVFVVSSASAPALPAARVTNLQRPRDLATVHTVRPTSSGETSPDVAAILEPDNTEDTIRSLSGGSSSVSSPGVPDEDSLPPMSPSSSERAVVAIFADIPRAVVVQSTTNLPHRNAGELLPTGISTLLRELGGLDRSDSFLDIGSGVGNVVAQVALATSVNKVIGVEIRRDLYDLGMKMMAKSTRSRRLLERVQLVCQDIVDMHISTTPPYADVTVVFWNNILFEPQVVEIVKEELSGMFLLKKLIKTTAHIHRTIDLTTVGLSSGTNFLTSTLLVMIISCTLATLQFVQITARTRLPSLREEFFR</sequence>
<evidence type="ECO:0000256" key="3">
    <source>
        <dbReference type="ARBA" id="ARBA00020987"/>
    </source>
</evidence>
<evidence type="ECO:0000256" key="7">
    <source>
        <dbReference type="ARBA" id="ARBA00022853"/>
    </source>
</evidence>
<comment type="function">
    <text evidence="11">Histone methyltransferase that specifically trimethylates histone H3 to form H3K79me3. This methylation is required for telomere silencing and for the pachytene checkpoint during the meiotic cell cycle by allowing the recruitment of RAD9 to double strand breaks. Nucleosomes are preferred as substrate compared to free histone.</text>
</comment>
<dbReference type="PROSITE" id="PS51569">
    <property type="entry name" value="DOT1"/>
    <property type="match status" value="1"/>
</dbReference>
<feature type="compositionally biased region" description="Low complexity" evidence="12">
    <location>
        <begin position="97"/>
        <end position="113"/>
    </location>
</feature>
<comment type="caution">
    <text evidence="14">The sequence shown here is derived from an EMBL/GenBank/DDBJ whole genome shotgun (WGS) entry which is preliminary data.</text>
</comment>
<evidence type="ECO:0000256" key="10">
    <source>
        <dbReference type="ARBA" id="ARBA00047770"/>
    </source>
</evidence>
<comment type="similarity">
    <text evidence="11">Belongs to the class I-like SAM-binding methyltransferase superfamily. DOT1 family.</text>
</comment>
<evidence type="ECO:0000256" key="6">
    <source>
        <dbReference type="ARBA" id="ARBA00022691"/>
    </source>
</evidence>